<dbReference type="PROSITE" id="PS00138">
    <property type="entry name" value="SUBTILASE_SER"/>
    <property type="match status" value="1"/>
</dbReference>
<keyword evidence="2" id="KW-0645">Protease</keyword>
<dbReference type="Gene3D" id="3.40.50.200">
    <property type="entry name" value="Peptidase S8/S53 domain"/>
    <property type="match status" value="1"/>
</dbReference>
<name>A0A6J6APE8_9ZZZZ</name>
<feature type="domain" description="Peptidase S8/S53" evidence="5">
    <location>
        <begin position="139"/>
        <end position="378"/>
    </location>
</feature>
<keyword evidence="3" id="KW-0378">Hydrolase</keyword>
<dbReference type="InterPro" id="IPR037045">
    <property type="entry name" value="S8pro/Inhibitor_I9_sf"/>
</dbReference>
<organism evidence="6">
    <name type="scientific">freshwater metagenome</name>
    <dbReference type="NCBI Taxonomy" id="449393"/>
    <lineage>
        <taxon>unclassified sequences</taxon>
        <taxon>metagenomes</taxon>
        <taxon>ecological metagenomes</taxon>
    </lineage>
</organism>
<dbReference type="EMBL" id="CAEUNI010000080">
    <property type="protein sequence ID" value="CAB4372092.1"/>
    <property type="molecule type" value="Genomic_DNA"/>
</dbReference>
<dbReference type="InterPro" id="IPR000209">
    <property type="entry name" value="Peptidase_S8/S53_dom"/>
</dbReference>
<dbReference type="Gene3D" id="3.30.70.80">
    <property type="entry name" value="Peptidase S8 propeptide/proteinase inhibitor I9"/>
    <property type="match status" value="1"/>
</dbReference>
<comment type="similarity">
    <text evidence="1">Belongs to the peptidase S8 family.</text>
</comment>
<dbReference type="GO" id="GO:0006508">
    <property type="term" value="P:proteolysis"/>
    <property type="evidence" value="ECO:0007669"/>
    <property type="project" value="UniProtKB-KW"/>
</dbReference>
<dbReference type="PRINTS" id="PR00723">
    <property type="entry name" value="SUBTILISIN"/>
</dbReference>
<dbReference type="InterPro" id="IPR023828">
    <property type="entry name" value="Peptidase_S8_Ser-AS"/>
</dbReference>
<dbReference type="GO" id="GO:0004252">
    <property type="term" value="F:serine-type endopeptidase activity"/>
    <property type="evidence" value="ECO:0007669"/>
    <property type="project" value="InterPro"/>
</dbReference>
<dbReference type="PROSITE" id="PS51892">
    <property type="entry name" value="SUBTILASE"/>
    <property type="match status" value="1"/>
</dbReference>
<dbReference type="InterPro" id="IPR015500">
    <property type="entry name" value="Peptidase_S8_subtilisin-rel"/>
</dbReference>
<accession>A0A6J6APE8</accession>
<dbReference type="Gene3D" id="2.60.40.2700">
    <property type="match status" value="2"/>
</dbReference>
<proteinExistence type="inferred from homology"/>
<gene>
    <name evidence="6" type="ORF">UFOPK4182_00746</name>
</gene>
<dbReference type="PANTHER" id="PTHR43806:SF11">
    <property type="entry name" value="CEREVISIN-RELATED"/>
    <property type="match status" value="1"/>
</dbReference>
<dbReference type="InterPro" id="IPR034193">
    <property type="entry name" value="PCSK9_ProteinaseK-like"/>
</dbReference>
<dbReference type="Pfam" id="PF00082">
    <property type="entry name" value="Peptidase_S8"/>
    <property type="match status" value="1"/>
</dbReference>
<sequence>MIRLVQKKSLAILAIFGILFGGIEVAQAGNSNTATERYIVSFSNDEDVQGESNDFRSKGIKVHATFTQGFKGVVGDFTQAQLSDLKKNPKFMYAEKDAPVYANLITVNPTVQTSATWGLDRIDQRGLPLSTSYSYTSNGEGVSAYVIDTGLLSTHTQFTGRVSAGQNFAANTTTSVNVSPTNTNDCNGHGTHVAGTIGGSTSGVAKGVTIIPVRVLDCTGSGTTSGVIAGINWVISHHQAGIPAVANLSLGGGLSNALNTAIANLIADGVVVAVAAGNDNLDACLSSPASAPNAITVGASEIRDNRAAYSNFGRCLDIFAPGSSITSSWIGASNTATATISGTSMASPHVAGAAALLLEVNKTATPQQIRDSLVNNSTCGAVTSSGTGSPNNLLATSTAPALACPPPTISSVAISTNPRVGSAVTSTVSVSGATPITLSYQWQIAATSAGPFSNIALATASSYTPVSADQSRVLRVVVGASNVGGSAIAVTSAASTAIQIAPAITAVTISSSGAFAVNSILTANATATGFPIPTYTYQWQSATSLNGTYTNIANATARTYTLPTNMRTRFIRVQVRAVNAVATTAAFNSASVGPIA</sequence>
<dbReference type="PROSITE" id="PS00137">
    <property type="entry name" value="SUBTILASE_HIS"/>
    <property type="match status" value="1"/>
</dbReference>
<dbReference type="InterPro" id="IPR023827">
    <property type="entry name" value="Peptidase_S8_Asp-AS"/>
</dbReference>
<keyword evidence="4" id="KW-0720">Serine protease</keyword>
<dbReference type="AlphaFoldDB" id="A0A6J6APE8"/>
<dbReference type="PROSITE" id="PS00136">
    <property type="entry name" value="SUBTILASE_ASP"/>
    <property type="match status" value="1"/>
</dbReference>
<reference evidence="6" key="1">
    <citation type="submission" date="2020-05" db="EMBL/GenBank/DDBJ databases">
        <authorList>
            <person name="Chiriac C."/>
            <person name="Salcher M."/>
            <person name="Ghai R."/>
            <person name="Kavagutti S V."/>
        </authorList>
    </citation>
    <scope>NUCLEOTIDE SEQUENCE</scope>
</reference>
<dbReference type="SUPFAM" id="SSF54897">
    <property type="entry name" value="Protease propeptides/inhibitors"/>
    <property type="match status" value="1"/>
</dbReference>
<dbReference type="InterPro" id="IPR022398">
    <property type="entry name" value="Peptidase_S8_His-AS"/>
</dbReference>
<dbReference type="PANTHER" id="PTHR43806">
    <property type="entry name" value="PEPTIDASE S8"/>
    <property type="match status" value="1"/>
</dbReference>
<evidence type="ECO:0000256" key="2">
    <source>
        <dbReference type="ARBA" id="ARBA00022670"/>
    </source>
</evidence>
<dbReference type="InterPro" id="IPR036852">
    <property type="entry name" value="Peptidase_S8/S53_dom_sf"/>
</dbReference>
<evidence type="ECO:0000256" key="1">
    <source>
        <dbReference type="ARBA" id="ARBA00011073"/>
    </source>
</evidence>
<evidence type="ECO:0000313" key="6">
    <source>
        <dbReference type="EMBL" id="CAB4372092.1"/>
    </source>
</evidence>
<evidence type="ECO:0000256" key="4">
    <source>
        <dbReference type="ARBA" id="ARBA00022825"/>
    </source>
</evidence>
<dbReference type="SUPFAM" id="SSF52743">
    <property type="entry name" value="Subtilisin-like"/>
    <property type="match status" value="1"/>
</dbReference>
<dbReference type="InterPro" id="IPR050131">
    <property type="entry name" value="Peptidase_S8_subtilisin-like"/>
</dbReference>
<dbReference type="FunFam" id="3.40.50.200:FF:000014">
    <property type="entry name" value="Proteinase K"/>
    <property type="match status" value="1"/>
</dbReference>
<protein>
    <submittedName>
        <fullName evidence="6">Unannotated protein</fullName>
    </submittedName>
</protein>
<dbReference type="GO" id="GO:0005615">
    <property type="term" value="C:extracellular space"/>
    <property type="evidence" value="ECO:0007669"/>
    <property type="project" value="TreeGrafter"/>
</dbReference>
<dbReference type="CDD" id="cd04077">
    <property type="entry name" value="Peptidases_S8_PCSK9_ProteinaseK_like"/>
    <property type="match status" value="1"/>
</dbReference>
<evidence type="ECO:0000256" key="3">
    <source>
        <dbReference type="ARBA" id="ARBA00022801"/>
    </source>
</evidence>
<evidence type="ECO:0000259" key="5">
    <source>
        <dbReference type="Pfam" id="PF00082"/>
    </source>
</evidence>